<comment type="caution">
    <text evidence="1">The sequence shown here is derived from an EMBL/GenBank/DDBJ whole genome shotgun (WGS) entry which is preliminary data.</text>
</comment>
<keyword evidence="2" id="KW-1185">Reference proteome</keyword>
<gene>
    <name evidence="1" type="ORF">GCM10011608_09330</name>
</gene>
<sequence length="132" mass="14971">MSYAWEEAEYDSLSLLEAQTYMRWVLRAMHDTARSLATLRDAEVDAKKEYEAARRRLMLSPECPRVERGGYTVADRDAWVDERCADQRTAYEVATAARETASDQLRTLNSQSVVITALSKNVAQVHGVLGER</sequence>
<accession>A0A917TKK9</accession>
<protein>
    <submittedName>
        <fullName evidence="1">Uncharacterized protein</fullName>
    </submittedName>
</protein>
<reference evidence="1" key="1">
    <citation type="journal article" date="2014" name="Int. J. Syst. Evol. Microbiol.">
        <title>Complete genome sequence of Corynebacterium casei LMG S-19264T (=DSM 44701T), isolated from a smear-ripened cheese.</title>
        <authorList>
            <consortium name="US DOE Joint Genome Institute (JGI-PGF)"/>
            <person name="Walter F."/>
            <person name="Albersmeier A."/>
            <person name="Kalinowski J."/>
            <person name="Ruckert C."/>
        </authorList>
    </citation>
    <scope>NUCLEOTIDE SEQUENCE</scope>
    <source>
        <strain evidence="1">CGMCC 4.7312</strain>
    </source>
</reference>
<name>A0A917TKK9_9ACTN</name>
<evidence type="ECO:0000313" key="1">
    <source>
        <dbReference type="EMBL" id="GGM26629.1"/>
    </source>
</evidence>
<dbReference type="AlphaFoldDB" id="A0A917TKK9"/>
<dbReference type="RefSeq" id="WP_189040980.1">
    <property type="nucleotide sequence ID" value="NZ_BMNB01000003.1"/>
</dbReference>
<organism evidence="1 2">
    <name type="scientific">Micromonospora sonchi</name>
    <dbReference type="NCBI Taxonomy" id="1763543"/>
    <lineage>
        <taxon>Bacteria</taxon>
        <taxon>Bacillati</taxon>
        <taxon>Actinomycetota</taxon>
        <taxon>Actinomycetes</taxon>
        <taxon>Micromonosporales</taxon>
        <taxon>Micromonosporaceae</taxon>
        <taxon>Micromonospora</taxon>
    </lineage>
</organism>
<dbReference type="EMBL" id="BMNB01000003">
    <property type="protein sequence ID" value="GGM26629.1"/>
    <property type="molecule type" value="Genomic_DNA"/>
</dbReference>
<evidence type="ECO:0000313" key="2">
    <source>
        <dbReference type="Proteomes" id="UP000608890"/>
    </source>
</evidence>
<reference evidence="1" key="2">
    <citation type="submission" date="2020-09" db="EMBL/GenBank/DDBJ databases">
        <authorList>
            <person name="Sun Q."/>
            <person name="Zhou Y."/>
        </authorList>
    </citation>
    <scope>NUCLEOTIDE SEQUENCE</scope>
    <source>
        <strain evidence="1">CGMCC 4.7312</strain>
    </source>
</reference>
<dbReference type="Proteomes" id="UP000608890">
    <property type="component" value="Unassembled WGS sequence"/>
</dbReference>
<proteinExistence type="predicted"/>